<evidence type="ECO:0000313" key="1">
    <source>
        <dbReference type="EMBL" id="KAI0092280.1"/>
    </source>
</evidence>
<reference evidence="1" key="1">
    <citation type="journal article" date="2021" name="Environ. Microbiol.">
        <title>Gene family expansions and transcriptome signatures uncover fungal adaptations to wood decay.</title>
        <authorList>
            <person name="Hage H."/>
            <person name="Miyauchi S."/>
            <person name="Viragh M."/>
            <person name="Drula E."/>
            <person name="Min B."/>
            <person name="Chaduli D."/>
            <person name="Navarro D."/>
            <person name="Favel A."/>
            <person name="Norest M."/>
            <person name="Lesage-Meessen L."/>
            <person name="Balint B."/>
            <person name="Merenyi Z."/>
            <person name="de Eugenio L."/>
            <person name="Morin E."/>
            <person name="Martinez A.T."/>
            <person name="Baldrian P."/>
            <person name="Stursova M."/>
            <person name="Martinez M.J."/>
            <person name="Novotny C."/>
            <person name="Magnuson J.K."/>
            <person name="Spatafora J.W."/>
            <person name="Maurice S."/>
            <person name="Pangilinan J."/>
            <person name="Andreopoulos W."/>
            <person name="LaButti K."/>
            <person name="Hundley H."/>
            <person name="Na H."/>
            <person name="Kuo A."/>
            <person name="Barry K."/>
            <person name="Lipzen A."/>
            <person name="Henrissat B."/>
            <person name="Riley R."/>
            <person name="Ahrendt S."/>
            <person name="Nagy L.G."/>
            <person name="Grigoriev I.V."/>
            <person name="Martin F."/>
            <person name="Rosso M.N."/>
        </authorList>
    </citation>
    <scope>NUCLEOTIDE SEQUENCE</scope>
    <source>
        <strain evidence="1">CBS 384.51</strain>
    </source>
</reference>
<protein>
    <submittedName>
        <fullName evidence="1">Uncharacterized protein</fullName>
    </submittedName>
</protein>
<dbReference type="Proteomes" id="UP001055072">
    <property type="component" value="Unassembled WGS sequence"/>
</dbReference>
<gene>
    <name evidence="1" type="ORF">BDY19DRAFT_590644</name>
</gene>
<evidence type="ECO:0000313" key="2">
    <source>
        <dbReference type="Proteomes" id="UP001055072"/>
    </source>
</evidence>
<sequence>MSLGGADAKFPNQSTEAIPPSPSRENPGQVYPKSDPNAAPAESVPGTGGDYTPAFVVGNPFSLERGFSKLDSALSEIISSLEGEESRVGSSATEEFLVAKFKSWQEELVALRGGAAGFSGTTRAHAGTPQKGGLFTD</sequence>
<comment type="caution">
    <text evidence="1">The sequence shown here is derived from an EMBL/GenBank/DDBJ whole genome shotgun (WGS) entry which is preliminary data.</text>
</comment>
<accession>A0ACB8UDC0</accession>
<proteinExistence type="predicted"/>
<keyword evidence="2" id="KW-1185">Reference proteome</keyword>
<dbReference type="EMBL" id="MU274904">
    <property type="protein sequence ID" value="KAI0092280.1"/>
    <property type="molecule type" value="Genomic_DNA"/>
</dbReference>
<name>A0ACB8UDC0_9APHY</name>
<organism evidence="1 2">
    <name type="scientific">Irpex rosettiformis</name>
    <dbReference type="NCBI Taxonomy" id="378272"/>
    <lineage>
        <taxon>Eukaryota</taxon>
        <taxon>Fungi</taxon>
        <taxon>Dikarya</taxon>
        <taxon>Basidiomycota</taxon>
        <taxon>Agaricomycotina</taxon>
        <taxon>Agaricomycetes</taxon>
        <taxon>Polyporales</taxon>
        <taxon>Irpicaceae</taxon>
        <taxon>Irpex</taxon>
    </lineage>
</organism>